<feature type="transmembrane region" description="Helical" evidence="8">
    <location>
        <begin position="33"/>
        <end position="50"/>
    </location>
</feature>
<accession>A0A6N2ZEF8</accession>
<feature type="transmembrane region" description="Helical" evidence="8">
    <location>
        <begin position="10"/>
        <end position="27"/>
    </location>
</feature>
<dbReference type="EMBL" id="CACRTO010000005">
    <property type="protein sequence ID" value="VYT77724.1"/>
    <property type="molecule type" value="Genomic_DNA"/>
</dbReference>
<comment type="subcellular location">
    <subcellularLocation>
        <location evidence="1">Cell membrane</location>
        <topology evidence="1">Multi-pass membrane protein</topology>
    </subcellularLocation>
</comment>
<protein>
    <submittedName>
        <fullName evidence="9">AI-2 transport protein TqsA</fullName>
    </submittedName>
</protein>
<comment type="similarity">
    <text evidence="2">Belongs to the autoinducer-2 exporter (AI-2E) (TC 2.A.86) family.</text>
</comment>
<name>A0A6N2ZEF8_9CLOT</name>
<proteinExistence type="inferred from homology"/>
<keyword evidence="5 8" id="KW-0812">Transmembrane</keyword>
<evidence type="ECO:0000256" key="7">
    <source>
        <dbReference type="ARBA" id="ARBA00023136"/>
    </source>
</evidence>
<dbReference type="PANTHER" id="PTHR21716">
    <property type="entry name" value="TRANSMEMBRANE PROTEIN"/>
    <property type="match status" value="1"/>
</dbReference>
<organism evidence="9">
    <name type="scientific">Clostridium tertium</name>
    <dbReference type="NCBI Taxonomy" id="1559"/>
    <lineage>
        <taxon>Bacteria</taxon>
        <taxon>Bacillati</taxon>
        <taxon>Bacillota</taxon>
        <taxon>Clostridia</taxon>
        <taxon>Eubacteriales</taxon>
        <taxon>Clostridiaceae</taxon>
        <taxon>Clostridium</taxon>
    </lineage>
</organism>
<feature type="transmembrane region" description="Helical" evidence="8">
    <location>
        <begin position="246"/>
        <end position="265"/>
    </location>
</feature>
<evidence type="ECO:0000256" key="8">
    <source>
        <dbReference type="SAM" id="Phobius"/>
    </source>
</evidence>
<evidence type="ECO:0000256" key="4">
    <source>
        <dbReference type="ARBA" id="ARBA00022475"/>
    </source>
</evidence>
<dbReference type="Pfam" id="PF01594">
    <property type="entry name" value="AI-2E_transport"/>
    <property type="match status" value="1"/>
</dbReference>
<reference evidence="9" key="1">
    <citation type="submission" date="2019-11" db="EMBL/GenBank/DDBJ databases">
        <authorList>
            <person name="Feng L."/>
        </authorList>
    </citation>
    <scope>NUCLEOTIDE SEQUENCE</scope>
    <source>
        <strain evidence="9">CTertiumLFYP3</strain>
    </source>
</reference>
<feature type="transmembrane region" description="Helical" evidence="8">
    <location>
        <begin position="302"/>
        <end position="335"/>
    </location>
</feature>
<dbReference type="AlphaFoldDB" id="A0A6N2ZEF8"/>
<sequence>MFNYKKDKKIINSIILILGVIIIFLLYLKVKTINSVVNIILISLIFSYSLKPIRDILSERLKLSKRISSIIIILSIFIIIGVFLYILIPNILKEVNNISNIIGNIDRYIDDLYSKLKINDIGFLKNIYVSINEKANTFLVDFSENFLTNILEGIENIISLAIVPIVTYYFLVDGNLLFNKLLLILPTEKRIVTKKVLTHIDKVLSRYIVSQLFLSLIIGVVTSIALMILGVSFAIPLGIFNGVLNIIPYFGPIIGGIPAVLVALIDSPKEALFTLLVVFLIQQIEGNILSPKITGDSTNMHPIMIIILLLIGEKIGGFIGMIIAVPIGVIIKVIYEDINDYLF</sequence>
<keyword evidence="6 8" id="KW-1133">Transmembrane helix</keyword>
<keyword evidence="7 8" id="KW-0472">Membrane</keyword>
<keyword evidence="4" id="KW-1003">Cell membrane</keyword>
<evidence type="ECO:0000256" key="3">
    <source>
        <dbReference type="ARBA" id="ARBA00022448"/>
    </source>
</evidence>
<evidence type="ECO:0000256" key="2">
    <source>
        <dbReference type="ARBA" id="ARBA00009773"/>
    </source>
</evidence>
<dbReference type="InterPro" id="IPR002549">
    <property type="entry name" value="AI-2E-like"/>
</dbReference>
<dbReference type="GO" id="GO:0005886">
    <property type="term" value="C:plasma membrane"/>
    <property type="evidence" value="ECO:0007669"/>
    <property type="project" value="UniProtKB-SubCell"/>
</dbReference>
<feature type="transmembrane region" description="Helical" evidence="8">
    <location>
        <begin position="157"/>
        <end position="178"/>
    </location>
</feature>
<feature type="transmembrane region" description="Helical" evidence="8">
    <location>
        <begin position="212"/>
        <end position="240"/>
    </location>
</feature>
<evidence type="ECO:0000313" key="9">
    <source>
        <dbReference type="EMBL" id="VYT77724.1"/>
    </source>
</evidence>
<evidence type="ECO:0000256" key="5">
    <source>
        <dbReference type="ARBA" id="ARBA00022692"/>
    </source>
</evidence>
<dbReference type="RefSeq" id="WP_156624973.1">
    <property type="nucleotide sequence ID" value="NZ_CACRTO010000005.1"/>
</dbReference>
<evidence type="ECO:0000256" key="1">
    <source>
        <dbReference type="ARBA" id="ARBA00004651"/>
    </source>
</evidence>
<keyword evidence="3" id="KW-0813">Transport</keyword>
<dbReference type="GO" id="GO:0055085">
    <property type="term" value="P:transmembrane transport"/>
    <property type="evidence" value="ECO:0007669"/>
    <property type="project" value="TreeGrafter"/>
</dbReference>
<feature type="transmembrane region" description="Helical" evidence="8">
    <location>
        <begin position="70"/>
        <end position="88"/>
    </location>
</feature>
<dbReference type="PANTHER" id="PTHR21716:SF53">
    <property type="entry name" value="PERMEASE PERM-RELATED"/>
    <property type="match status" value="1"/>
</dbReference>
<gene>
    <name evidence="9" type="primary">tqsA_1</name>
    <name evidence="9" type="ORF">CTLFYP3_00660</name>
</gene>
<evidence type="ECO:0000256" key="6">
    <source>
        <dbReference type="ARBA" id="ARBA00022989"/>
    </source>
</evidence>